<feature type="region of interest" description="Disordered" evidence="1">
    <location>
        <begin position="50"/>
        <end position="80"/>
    </location>
</feature>
<keyword evidence="2" id="KW-0812">Transmembrane</keyword>
<sequence>MFTSNPWAVYAGILAGALLIYYTFVGWKYFRTEINRLLGGRPRKRQFDAGTLSKAIGKTSDPSRPDQEILNEQDPQPEWQNEEMSTRVENLYEHLATEIEEAHQKGYDRQDLIQMLQIILKDYQMLKRSPFQFAVNNRIDAECAKYGSIHLSEGDKGEVWGMF</sequence>
<keyword evidence="4" id="KW-1185">Reference proteome</keyword>
<accession>A0ABQ1YCP7</accession>
<keyword evidence="2" id="KW-1133">Transmembrane helix</keyword>
<evidence type="ECO:0000256" key="2">
    <source>
        <dbReference type="SAM" id="Phobius"/>
    </source>
</evidence>
<evidence type="ECO:0000313" key="3">
    <source>
        <dbReference type="EMBL" id="GGH20341.1"/>
    </source>
</evidence>
<keyword evidence="2" id="KW-0472">Membrane</keyword>
<organism evidence="3 4">
    <name type="scientific">Dyadobacter endophyticus</name>
    <dbReference type="NCBI Taxonomy" id="1749036"/>
    <lineage>
        <taxon>Bacteria</taxon>
        <taxon>Pseudomonadati</taxon>
        <taxon>Bacteroidota</taxon>
        <taxon>Cytophagia</taxon>
        <taxon>Cytophagales</taxon>
        <taxon>Spirosomataceae</taxon>
        <taxon>Dyadobacter</taxon>
    </lineage>
</organism>
<evidence type="ECO:0000313" key="4">
    <source>
        <dbReference type="Proteomes" id="UP000600214"/>
    </source>
</evidence>
<protein>
    <submittedName>
        <fullName evidence="3">Uncharacterized protein</fullName>
    </submittedName>
</protein>
<dbReference type="RefSeq" id="WP_188927562.1">
    <property type="nucleotide sequence ID" value="NZ_BMIA01000001.1"/>
</dbReference>
<gene>
    <name evidence="3" type="ORF">GCM10007423_00710</name>
</gene>
<comment type="caution">
    <text evidence="3">The sequence shown here is derived from an EMBL/GenBank/DDBJ whole genome shotgun (WGS) entry which is preliminary data.</text>
</comment>
<dbReference type="EMBL" id="BMIA01000001">
    <property type="protein sequence ID" value="GGH20341.1"/>
    <property type="molecule type" value="Genomic_DNA"/>
</dbReference>
<proteinExistence type="predicted"/>
<name>A0ABQ1YCP7_9BACT</name>
<evidence type="ECO:0000256" key="1">
    <source>
        <dbReference type="SAM" id="MobiDB-lite"/>
    </source>
</evidence>
<dbReference type="Proteomes" id="UP000600214">
    <property type="component" value="Unassembled WGS sequence"/>
</dbReference>
<reference evidence="4" key="1">
    <citation type="journal article" date="2019" name="Int. J. Syst. Evol. Microbiol.">
        <title>The Global Catalogue of Microorganisms (GCM) 10K type strain sequencing project: providing services to taxonomists for standard genome sequencing and annotation.</title>
        <authorList>
            <consortium name="The Broad Institute Genomics Platform"/>
            <consortium name="The Broad Institute Genome Sequencing Center for Infectious Disease"/>
            <person name="Wu L."/>
            <person name="Ma J."/>
        </authorList>
    </citation>
    <scope>NUCLEOTIDE SEQUENCE [LARGE SCALE GENOMIC DNA]</scope>
    <source>
        <strain evidence="4">CGMCC 1.15288</strain>
    </source>
</reference>
<feature type="transmembrane region" description="Helical" evidence="2">
    <location>
        <begin position="6"/>
        <end position="27"/>
    </location>
</feature>